<accession>A0A059EAV9</accession>
<dbReference type="RefSeq" id="WP_035548573.1">
    <property type="nucleotide sequence ID" value="NZ_AWFH01000002.1"/>
</dbReference>
<dbReference type="InterPro" id="IPR036388">
    <property type="entry name" value="WH-like_DNA-bd_sf"/>
</dbReference>
<comment type="caution">
    <text evidence="6">The sequence shown here is derived from an EMBL/GenBank/DDBJ whole genome shotgun (WGS) entry which is preliminary data.</text>
</comment>
<dbReference type="CDD" id="cd05466">
    <property type="entry name" value="PBP2_LTTR_substrate"/>
    <property type="match status" value="1"/>
</dbReference>
<dbReference type="FunFam" id="1.10.10.10:FF:000001">
    <property type="entry name" value="LysR family transcriptional regulator"/>
    <property type="match status" value="1"/>
</dbReference>
<dbReference type="InterPro" id="IPR000847">
    <property type="entry name" value="LysR_HTH_N"/>
</dbReference>
<dbReference type="SUPFAM" id="SSF46785">
    <property type="entry name" value="Winged helix' DNA-binding domain"/>
    <property type="match status" value="1"/>
</dbReference>
<comment type="similarity">
    <text evidence="1">Belongs to the LysR transcriptional regulatory family.</text>
</comment>
<protein>
    <recommendedName>
        <fullName evidence="5">HTH lysR-type domain-containing protein</fullName>
    </recommendedName>
</protein>
<keyword evidence="3" id="KW-0238">DNA-binding</keyword>
<dbReference type="GO" id="GO:0003677">
    <property type="term" value="F:DNA binding"/>
    <property type="evidence" value="ECO:0007669"/>
    <property type="project" value="UniProtKB-KW"/>
</dbReference>
<dbReference type="InterPro" id="IPR005119">
    <property type="entry name" value="LysR_subst-bd"/>
</dbReference>
<evidence type="ECO:0000256" key="3">
    <source>
        <dbReference type="ARBA" id="ARBA00023125"/>
    </source>
</evidence>
<evidence type="ECO:0000256" key="2">
    <source>
        <dbReference type="ARBA" id="ARBA00023015"/>
    </source>
</evidence>
<evidence type="ECO:0000313" key="7">
    <source>
        <dbReference type="Proteomes" id="UP000024547"/>
    </source>
</evidence>
<dbReference type="eggNOG" id="COG0583">
    <property type="taxonomic scope" value="Bacteria"/>
</dbReference>
<dbReference type="GO" id="GO:0003700">
    <property type="term" value="F:DNA-binding transcription factor activity"/>
    <property type="evidence" value="ECO:0007669"/>
    <property type="project" value="InterPro"/>
</dbReference>
<dbReference type="OrthoDB" id="9815174at2"/>
<gene>
    <name evidence="6" type="ORF">HY36_12540</name>
</gene>
<dbReference type="Pfam" id="PF00126">
    <property type="entry name" value="HTH_1"/>
    <property type="match status" value="1"/>
</dbReference>
<dbReference type="AlphaFoldDB" id="A0A059EAV9"/>
<dbReference type="Gene3D" id="3.40.190.290">
    <property type="match status" value="1"/>
</dbReference>
<dbReference type="PRINTS" id="PR00039">
    <property type="entry name" value="HTHLYSR"/>
</dbReference>
<keyword evidence="4" id="KW-0804">Transcription</keyword>
<dbReference type="Gene3D" id="1.10.10.10">
    <property type="entry name" value="Winged helix-like DNA-binding domain superfamily/Winged helix DNA-binding domain"/>
    <property type="match status" value="1"/>
</dbReference>
<organism evidence="6 7">
    <name type="scientific">Hyphomonas atlantica</name>
    <dbReference type="NCBI Taxonomy" id="1280948"/>
    <lineage>
        <taxon>Bacteria</taxon>
        <taxon>Pseudomonadati</taxon>
        <taxon>Pseudomonadota</taxon>
        <taxon>Alphaproteobacteria</taxon>
        <taxon>Hyphomonadales</taxon>
        <taxon>Hyphomonadaceae</taxon>
        <taxon>Hyphomonas</taxon>
    </lineage>
</organism>
<evidence type="ECO:0000313" key="6">
    <source>
        <dbReference type="EMBL" id="KCZ64667.1"/>
    </source>
</evidence>
<reference evidence="6 7" key="1">
    <citation type="journal article" date="2014" name="Antonie Van Leeuwenhoek">
        <title>Hyphomonas beringensis sp. nov. and Hyphomonas chukchiensis sp. nov., isolated from surface seawater of the Bering Sea and Chukchi Sea.</title>
        <authorList>
            <person name="Li C."/>
            <person name="Lai Q."/>
            <person name="Li G."/>
            <person name="Dong C."/>
            <person name="Wang J."/>
            <person name="Liao Y."/>
            <person name="Shao Z."/>
        </authorList>
    </citation>
    <scope>NUCLEOTIDE SEQUENCE [LARGE SCALE GENOMIC DNA]</scope>
    <source>
        <strain evidence="6 7">22II1-22F38</strain>
    </source>
</reference>
<evidence type="ECO:0000259" key="5">
    <source>
        <dbReference type="PROSITE" id="PS50931"/>
    </source>
</evidence>
<dbReference type="STRING" id="1280948.HY36_12540"/>
<evidence type="ECO:0000256" key="1">
    <source>
        <dbReference type="ARBA" id="ARBA00009437"/>
    </source>
</evidence>
<dbReference type="PROSITE" id="PS50931">
    <property type="entry name" value="HTH_LYSR"/>
    <property type="match status" value="1"/>
</dbReference>
<proteinExistence type="inferred from homology"/>
<keyword evidence="7" id="KW-1185">Reference proteome</keyword>
<feature type="domain" description="HTH lysR-type" evidence="5">
    <location>
        <begin position="1"/>
        <end position="60"/>
    </location>
</feature>
<dbReference type="GO" id="GO:0032993">
    <property type="term" value="C:protein-DNA complex"/>
    <property type="evidence" value="ECO:0007669"/>
    <property type="project" value="TreeGrafter"/>
</dbReference>
<sequence>MDLKASPFKAFLKIAELGSFTKAAHALHVSQPALSASIREMERQLGFDLFDRTSRRVDLTKEGRAFVANARRLVLETDWLHQKAEEIRTNALRLAVQPHSVFFPERTQLTDRFLQQYPAANVEILALGHVRIFNALREDDIDLAIVIEPRSVESDGPVRDEDLERLVIRSQPVTLLLPEEHALAHRNEITPEDLRELPVATISRLHGVALAEMVARALASAGAVLVRPPEADAFSLVRHASDERTSAIDLGWFDVRSYLGLMVRDMGMISKPVPALGLATQLSVLRRRREQRPAALRFWEHARLSVSNMK</sequence>
<dbReference type="Proteomes" id="UP000024547">
    <property type="component" value="Unassembled WGS sequence"/>
</dbReference>
<dbReference type="InterPro" id="IPR036390">
    <property type="entry name" value="WH_DNA-bd_sf"/>
</dbReference>
<dbReference type="EMBL" id="AWFH01000002">
    <property type="protein sequence ID" value="KCZ64667.1"/>
    <property type="molecule type" value="Genomic_DNA"/>
</dbReference>
<keyword evidence="2" id="KW-0805">Transcription regulation</keyword>
<dbReference type="Pfam" id="PF03466">
    <property type="entry name" value="LysR_substrate"/>
    <property type="match status" value="1"/>
</dbReference>
<dbReference type="PATRIC" id="fig|1280948.3.peg.746"/>
<name>A0A059EAV9_9PROT</name>
<dbReference type="PANTHER" id="PTHR30346">
    <property type="entry name" value="TRANSCRIPTIONAL DUAL REGULATOR HCAR-RELATED"/>
    <property type="match status" value="1"/>
</dbReference>
<dbReference type="PANTHER" id="PTHR30346:SF0">
    <property type="entry name" value="HCA OPERON TRANSCRIPTIONAL ACTIVATOR HCAR"/>
    <property type="match status" value="1"/>
</dbReference>
<evidence type="ECO:0000256" key="4">
    <source>
        <dbReference type="ARBA" id="ARBA00023163"/>
    </source>
</evidence>
<dbReference type="SUPFAM" id="SSF53850">
    <property type="entry name" value="Periplasmic binding protein-like II"/>
    <property type="match status" value="1"/>
</dbReference>